<dbReference type="PANTHER" id="PTHR35936:SF17">
    <property type="entry name" value="ARGININE-BINDING EXTRACELLULAR PROTEIN ARTP"/>
    <property type="match status" value="1"/>
</dbReference>
<dbReference type="EMBL" id="JBHSBV010000001">
    <property type="protein sequence ID" value="MFC4199637.1"/>
    <property type="molecule type" value="Genomic_DNA"/>
</dbReference>
<evidence type="ECO:0000313" key="4">
    <source>
        <dbReference type="Proteomes" id="UP001595848"/>
    </source>
</evidence>
<dbReference type="SMART" id="SM00062">
    <property type="entry name" value="PBPb"/>
    <property type="match status" value="1"/>
</dbReference>
<organism evidence="3 4">
    <name type="scientific">Candidimonas humi</name>
    <dbReference type="NCBI Taxonomy" id="683355"/>
    <lineage>
        <taxon>Bacteria</taxon>
        <taxon>Pseudomonadati</taxon>
        <taxon>Pseudomonadota</taxon>
        <taxon>Betaproteobacteria</taxon>
        <taxon>Burkholderiales</taxon>
        <taxon>Alcaligenaceae</taxon>
        <taxon>Candidimonas</taxon>
    </lineage>
</organism>
<keyword evidence="4" id="KW-1185">Reference proteome</keyword>
<reference evidence="4" key="1">
    <citation type="journal article" date="2019" name="Int. J. Syst. Evol. Microbiol.">
        <title>The Global Catalogue of Microorganisms (GCM) 10K type strain sequencing project: providing services to taxonomists for standard genome sequencing and annotation.</title>
        <authorList>
            <consortium name="The Broad Institute Genomics Platform"/>
            <consortium name="The Broad Institute Genome Sequencing Center for Infectious Disease"/>
            <person name="Wu L."/>
            <person name="Ma J."/>
        </authorList>
    </citation>
    <scope>NUCLEOTIDE SEQUENCE [LARGE SCALE GENOMIC DNA]</scope>
    <source>
        <strain evidence="4">LMG 24813</strain>
    </source>
</reference>
<evidence type="ECO:0000256" key="1">
    <source>
        <dbReference type="ARBA" id="ARBA00022729"/>
    </source>
</evidence>
<protein>
    <submittedName>
        <fullName evidence="3">Transporter substrate-binding domain-containing protein</fullName>
    </submittedName>
</protein>
<dbReference type="InterPro" id="IPR001638">
    <property type="entry name" value="Solute-binding_3/MltF_N"/>
</dbReference>
<name>A0ABV8NTR1_9BURK</name>
<feature type="domain" description="Solute-binding protein family 3/N-terminal" evidence="2">
    <location>
        <begin position="16"/>
        <end position="238"/>
    </location>
</feature>
<evidence type="ECO:0000313" key="3">
    <source>
        <dbReference type="EMBL" id="MFC4199637.1"/>
    </source>
</evidence>
<dbReference type="Pfam" id="PF00497">
    <property type="entry name" value="SBP_bac_3"/>
    <property type="match status" value="1"/>
</dbReference>
<dbReference type="Proteomes" id="UP001595848">
    <property type="component" value="Unassembled WGS sequence"/>
</dbReference>
<sequence length="251" mass="26519">MGPRHVHAHSIAPTGRLRAAINLANPVLCSGRAPSGRVAGLAADIALALGDRLGTEVELVAFDSARLSVKALQDGEADIGFFAMDPARSQEIHFTPPYIRMEGVYVVPGDSPITAVADIDRPGHRVAVGAGSAYALFLARTLRHAQVVEVATSPEVVETFVLNGYEAAAGVRRQIQRDMAGHRPGLRMLEQPFMAIHQSLAMKRSRGDLACSALNEFIESLKAGGFIAQSLQSHGVEGPAIAPAGYPSNQA</sequence>
<gene>
    <name evidence="3" type="ORF">ACFOY1_01605</name>
</gene>
<proteinExistence type="predicted"/>
<keyword evidence="1" id="KW-0732">Signal</keyword>
<evidence type="ECO:0000259" key="2">
    <source>
        <dbReference type="SMART" id="SM00062"/>
    </source>
</evidence>
<accession>A0ABV8NTR1</accession>
<dbReference type="PANTHER" id="PTHR35936">
    <property type="entry name" value="MEMBRANE-BOUND LYTIC MUREIN TRANSGLYCOSYLASE F"/>
    <property type="match status" value="1"/>
</dbReference>
<dbReference type="RefSeq" id="WP_217962680.1">
    <property type="nucleotide sequence ID" value="NZ_JAHTBN010000001.1"/>
</dbReference>
<comment type="caution">
    <text evidence="3">The sequence shown here is derived from an EMBL/GenBank/DDBJ whole genome shotgun (WGS) entry which is preliminary data.</text>
</comment>